<name>A0A4C1UQ58_EUMVA</name>
<comment type="caution">
    <text evidence="1">The sequence shown here is derived from an EMBL/GenBank/DDBJ whole genome shotgun (WGS) entry which is preliminary data.</text>
</comment>
<dbReference type="EMBL" id="BGZK01000207">
    <property type="protein sequence ID" value="GBP28459.1"/>
    <property type="molecule type" value="Genomic_DNA"/>
</dbReference>
<reference evidence="1 2" key="1">
    <citation type="journal article" date="2019" name="Commun. Biol.">
        <title>The bagworm genome reveals a unique fibroin gene that provides high tensile strength.</title>
        <authorList>
            <person name="Kono N."/>
            <person name="Nakamura H."/>
            <person name="Ohtoshi R."/>
            <person name="Tomita M."/>
            <person name="Numata K."/>
            <person name="Arakawa K."/>
        </authorList>
    </citation>
    <scope>NUCLEOTIDE SEQUENCE [LARGE SCALE GENOMIC DNA]</scope>
</reference>
<protein>
    <submittedName>
        <fullName evidence="1">Uncharacterized protein</fullName>
    </submittedName>
</protein>
<evidence type="ECO:0000313" key="1">
    <source>
        <dbReference type="EMBL" id="GBP28459.1"/>
    </source>
</evidence>
<dbReference type="Proteomes" id="UP000299102">
    <property type="component" value="Unassembled WGS sequence"/>
</dbReference>
<accession>A0A4C1UQ58</accession>
<sequence>MIRKVMSESYRLKLYSVLLVGVRRDVTSGTLARSSAISAAKVDSMRRTLSICGRASSRWLKEVREGTHIAASRVCLQRRTSPATVFALVFVLRVLVECILDSPASGTSTADVYKRGVLALSSRCFLHDITS</sequence>
<organism evidence="1 2">
    <name type="scientific">Eumeta variegata</name>
    <name type="common">Bagworm moth</name>
    <name type="synonym">Eumeta japonica</name>
    <dbReference type="NCBI Taxonomy" id="151549"/>
    <lineage>
        <taxon>Eukaryota</taxon>
        <taxon>Metazoa</taxon>
        <taxon>Ecdysozoa</taxon>
        <taxon>Arthropoda</taxon>
        <taxon>Hexapoda</taxon>
        <taxon>Insecta</taxon>
        <taxon>Pterygota</taxon>
        <taxon>Neoptera</taxon>
        <taxon>Endopterygota</taxon>
        <taxon>Lepidoptera</taxon>
        <taxon>Glossata</taxon>
        <taxon>Ditrysia</taxon>
        <taxon>Tineoidea</taxon>
        <taxon>Psychidae</taxon>
        <taxon>Oiketicinae</taxon>
        <taxon>Eumeta</taxon>
    </lineage>
</organism>
<evidence type="ECO:0000313" key="2">
    <source>
        <dbReference type="Proteomes" id="UP000299102"/>
    </source>
</evidence>
<gene>
    <name evidence="1" type="ORF">EVAR_93406_1</name>
</gene>
<proteinExistence type="predicted"/>
<dbReference type="AlphaFoldDB" id="A0A4C1UQ58"/>
<keyword evidence="2" id="KW-1185">Reference proteome</keyword>